<feature type="transmembrane region" description="Helical" evidence="1">
    <location>
        <begin position="146"/>
        <end position="167"/>
    </location>
</feature>
<sequence length="423" mass="47930">MRWSSKRMDFHKQERPFPSFVPRFVTALGLLPTTEFTWIDSDGRRKIKAVGVLHVTYWICCFMFFAVQISSSIYVAIMAVARPQSDNPFLKALIEISFACEVYRGDLFCMYIILYGKKGVQVVIRQTEALINRFALTKAEQRRIRAVTFLLATVTLCVVASISAASFTRWMLQYAANGMTIVPYFTIPVSVAVPLQLLFTSIPELLLRLTVVLAVGAGLVLLACLKVTRRKLMEGNFGLESLKNAHREYYAIANGLFCISQQMGELLAFSLLFDLVPICGRVTHFFFAAPPVPDVVRQGLTSFRNYTFIVSGIGFYIFTMYSPFVMLHREACKLHLQLLAEKRKVFDAMAKKEHHLTELNNFLQAFEEQPLALTLVPGFQIRENFTLLIATLLGSYTFICYQLLKETSTDRSKEANSKNCTVA</sequence>
<reference evidence="3" key="1">
    <citation type="submission" date="2017-01" db="EMBL/GenBank/DDBJ databases">
        <title>Comparative genomics of anhydrobiosis in the tardigrade Hypsibius dujardini.</title>
        <authorList>
            <person name="Yoshida Y."/>
            <person name="Koutsovoulos G."/>
            <person name="Laetsch D."/>
            <person name="Stevens L."/>
            <person name="Kumar S."/>
            <person name="Horikawa D."/>
            <person name="Ishino K."/>
            <person name="Komine S."/>
            <person name="Tomita M."/>
            <person name="Blaxter M."/>
            <person name="Arakawa K."/>
        </authorList>
    </citation>
    <scope>NUCLEOTIDE SEQUENCE [LARGE SCALE GENOMIC DNA]</scope>
    <source>
        <strain evidence="3">Z151</strain>
    </source>
</reference>
<dbReference type="AlphaFoldDB" id="A0A9X6NCS6"/>
<keyword evidence="1" id="KW-0472">Membrane</keyword>
<keyword evidence="1" id="KW-0812">Transmembrane</keyword>
<evidence type="ECO:0000256" key="1">
    <source>
        <dbReference type="SAM" id="Phobius"/>
    </source>
</evidence>
<evidence type="ECO:0000313" key="3">
    <source>
        <dbReference type="Proteomes" id="UP000192578"/>
    </source>
</evidence>
<name>A0A9X6NCS6_HYPEX</name>
<feature type="transmembrane region" description="Helical" evidence="1">
    <location>
        <begin position="205"/>
        <end position="225"/>
    </location>
</feature>
<dbReference type="Proteomes" id="UP000192578">
    <property type="component" value="Unassembled WGS sequence"/>
</dbReference>
<feature type="transmembrane region" description="Helical" evidence="1">
    <location>
        <begin position="306"/>
        <end position="327"/>
    </location>
</feature>
<keyword evidence="1" id="KW-1133">Transmembrane helix</keyword>
<dbReference type="EMBL" id="MTYJ01000207">
    <property type="protein sequence ID" value="OWA50909.1"/>
    <property type="molecule type" value="Genomic_DNA"/>
</dbReference>
<protein>
    <submittedName>
        <fullName evidence="2">Uncharacterized protein</fullName>
    </submittedName>
</protein>
<proteinExistence type="predicted"/>
<feature type="transmembrane region" description="Helical" evidence="1">
    <location>
        <begin position="20"/>
        <end position="39"/>
    </location>
</feature>
<organism evidence="2 3">
    <name type="scientific">Hypsibius exemplaris</name>
    <name type="common">Freshwater tardigrade</name>
    <dbReference type="NCBI Taxonomy" id="2072580"/>
    <lineage>
        <taxon>Eukaryota</taxon>
        <taxon>Metazoa</taxon>
        <taxon>Ecdysozoa</taxon>
        <taxon>Tardigrada</taxon>
        <taxon>Eutardigrada</taxon>
        <taxon>Parachela</taxon>
        <taxon>Hypsibioidea</taxon>
        <taxon>Hypsibiidae</taxon>
        <taxon>Hypsibius</taxon>
    </lineage>
</organism>
<feature type="transmembrane region" description="Helical" evidence="1">
    <location>
        <begin position="55"/>
        <end position="80"/>
    </location>
</feature>
<comment type="caution">
    <text evidence="2">The sequence shown here is derived from an EMBL/GenBank/DDBJ whole genome shotgun (WGS) entry which is preliminary data.</text>
</comment>
<accession>A0A9X6NCS6</accession>
<feature type="transmembrane region" description="Helical" evidence="1">
    <location>
        <begin position="266"/>
        <end position="286"/>
    </location>
</feature>
<evidence type="ECO:0000313" key="2">
    <source>
        <dbReference type="EMBL" id="OWA50909.1"/>
    </source>
</evidence>
<gene>
    <name evidence="2" type="ORF">BV898_15410</name>
</gene>
<keyword evidence="3" id="KW-1185">Reference proteome</keyword>